<evidence type="ECO:0008006" key="4">
    <source>
        <dbReference type="Google" id="ProtNLM"/>
    </source>
</evidence>
<feature type="transmembrane region" description="Helical" evidence="1">
    <location>
        <begin position="129"/>
        <end position="147"/>
    </location>
</feature>
<keyword evidence="1" id="KW-0812">Transmembrane</keyword>
<dbReference type="SUPFAM" id="SSF141371">
    <property type="entry name" value="PilZ domain-like"/>
    <property type="match status" value="1"/>
</dbReference>
<gene>
    <name evidence="2" type="ORF">G7078_10145</name>
</gene>
<proteinExistence type="predicted"/>
<sequence>MLKPREERRRVLVRARMRVGGAWHDACIVNVASRGLGLQAARPPQRGDYVEICRGVHVVIGQVVWRSDRRFGVRTQGTIPIYSLINEPDRSALPAESAPAHVLPRERRRASRSSFAAESSGHRGRAMQFATIALGAACVALSLGAVARDALARPLAAVNSALARR</sequence>
<reference evidence="2 3" key="1">
    <citation type="submission" date="2020-03" db="EMBL/GenBank/DDBJ databases">
        <title>Sphingomonas sp. nov., isolated from fish.</title>
        <authorList>
            <person name="Hyun D.-W."/>
            <person name="Bae J.-W."/>
        </authorList>
    </citation>
    <scope>NUCLEOTIDE SEQUENCE [LARGE SCALE GENOMIC DNA]</scope>
    <source>
        <strain evidence="2 3">HDW15C</strain>
    </source>
</reference>
<protein>
    <recommendedName>
        <fullName evidence="4">PilZ domain-containing protein</fullName>
    </recommendedName>
</protein>
<keyword evidence="1" id="KW-0472">Membrane</keyword>
<organism evidence="2 3">
    <name type="scientific">Sphingomonas sinipercae</name>
    <dbReference type="NCBI Taxonomy" id="2714944"/>
    <lineage>
        <taxon>Bacteria</taxon>
        <taxon>Pseudomonadati</taxon>
        <taxon>Pseudomonadota</taxon>
        <taxon>Alphaproteobacteria</taxon>
        <taxon>Sphingomonadales</taxon>
        <taxon>Sphingomonadaceae</taxon>
        <taxon>Sphingomonas</taxon>
    </lineage>
</organism>
<dbReference type="AlphaFoldDB" id="A0A6G7ZQA7"/>
<dbReference type="Proteomes" id="UP000502502">
    <property type="component" value="Chromosome"/>
</dbReference>
<name>A0A6G7ZQA7_9SPHN</name>
<evidence type="ECO:0000313" key="2">
    <source>
        <dbReference type="EMBL" id="QIL03102.1"/>
    </source>
</evidence>
<keyword evidence="1" id="KW-1133">Transmembrane helix</keyword>
<accession>A0A6G7ZQA7</accession>
<evidence type="ECO:0000313" key="3">
    <source>
        <dbReference type="Proteomes" id="UP000502502"/>
    </source>
</evidence>
<keyword evidence="3" id="KW-1185">Reference proteome</keyword>
<evidence type="ECO:0000256" key="1">
    <source>
        <dbReference type="SAM" id="Phobius"/>
    </source>
</evidence>
<dbReference type="RefSeq" id="WP_166095687.1">
    <property type="nucleotide sequence ID" value="NZ_CP049871.1"/>
</dbReference>
<dbReference type="EMBL" id="CP049871">
    <property type="protein sequence ID" value="QIL03102.1"/>
    <property type="molecule type" value="Genomic_DNA"/>
</dbReference>
<dbReference type="KEGG" id="ssin:G7078_10145"/>